<accession>A0A8J7HDD3</accession>
<dbReference type="Pfam" id="PF14559">
    <property type="entry name" value="TPR_19"/>
    <property type="match status" value="1"/>
</dbReference>
<dbReference type="PANTHER" id="PTHR12558">
    <property type="entry name" value="CELL DIVISION CYCLE 16,23,27"/>
    <property type="match status" value="1"/>
</dbReference>
<dbReference type="Gene3D" id="1.25.40.10">
    <property type="entry name" value="Tetratricopeptide repeat domain"/>
    <property type="match status" value="3"/>
</dbReference>
<dbReference type="RefSeq" id="WP_197662165.1">
    <property type="nucleotide sequence ID" value="NZ_JAEAGR010000015.1"/>
</dbReference>
<dbReference type="PANTHER" id="PTHR12558:SF13">
    <property type="entry name" value="CELL DIVISION CYCLE PROTEIN 27 HOMOLOG"/>
    <property type="match status" value="1"/>
</dbReference>
<name>A0A8J7HDD3_9FIRM</name>
<dbReference type="EMBL" id="JAEAGR010000015">
    <property type="protein sequence ID" value="MBH1941917.1"/>
    <property type="molecule type" value="Genomic_DNA"/>
</dbReference>
<sequence length="512" mass="59028">MLSGVFRTKERKIIVLLLAFVILISGVFTYINYNKDKRYKEQAVMAEEFLMKGDFKEAVRAYLKAMSMNNSNEESLTIGLSEAYVGINEYDKALAVLRDCYEKTGGLSLKEKIEEVTAEKTDYDFFQSISHADKYYATGEYDRAIDEYEKAKKIKSKEVLSYQRIAEAYIAKEEYELAKEEILNGLILTQSDELNKLLNKVNNYIKKKQYNEIILEASEYIYQENYEDAMKSYDTARMLLPEEDSAYAGLADVYIKQERYEDAIRLLQDALSKIHSDLLKEWLDKASLLKEEHDKIELTKSELYLAVNGLDINKIQEIMKKPFFIEKVASGEPIFYNPMGDGNITNGYGLIIYDHQNVYLGGLKDGKKKGMGIYFTLLNGNAEDLGYFYFQGDWNYDVPNGIGKTEEVMVYVNIDGETDKSTVITEGNFFGGRENGQMNKHFFRNGEKWGNVMYTSLDGVPIPFTDEDGRQIIDYENNQYAIGILYRENKPTGDYYNVEFGTMWSVESYLIK</sequence>
<gene>
    <name evidence="2" type="ORF">I5677_13525</name>
</gene>
<reference evidence="2" key="1">
    <citation type="submission" date="2020-12" db="EMBL/GenBank/DDBJ databases">
        <title>M. sibirica DSM 26468T genome.</title>
        <authorList>
            <person name="Thieme N."/>
            <person name="Rettenmaier R."/>
            <person name="Zverlov V."/>
            <person name="Liebl W."/>
        </authorList>
    </citation>
    <scope>NUCLEOTIDE SEQUENCE</scope>
    <source>
        <strain evidence="2">DSM 26468</strain>
    </source>
</reference>
<dbReference type="InterPro" id="IPR019734">
    <property type="entry name" value="TPR_rpt"/>
</dbReference>
<feature type="repeat" description="TPR" evidence="1">
    <location>
        <begin position="244"/>
        <end position="277"/>
    </location>
</feature>
<dbReference type="SMART" id="SM00028">
    <property type="entry name" value="TPR"/>
    <property type="match status" value="5"/>
</dbReference>
<dbReference type="SUPFAM" id="SSF48452">
    <property type="entry name" value="TPR-like"/>
    <property type="match status" value="2"/>
</dbReference>
<dbReference type="AlphaFoldDB" id="A0A8J7HDD3"/>
<protein>
    <submittedName>
        <fullName evidence="2">Tetratricopeptide repeat protein</fullName>
    </submittedName>
</protein>
<keyword evidence="1" id="KW-0802">TPR repeat</keyword>
<dbReference type="Proteomes" id="UP000623269">
    <property type="component" value="Unassembled WGS sequence"/>
</dbReference>
<keyword evidence="3" id="KW-1185">Reference proteome</keyword>
<organism evidence="2 3">
    <name type="scientific">Mobilitalea sibirica</name>
    <dbReference type="NCBI Taxonomy" id="1462919"/>
    <lineage>
        <taxon>Bacteria</taxon>
        <taxon>Bacillati</taxon>
        <taxon>Bacillota</taxon>
        <taxon>Clostridia</taxon>
        <taxon>Lachnospirales</taxon>
        <taxon>Lachnospiraceae</taxon>
        <taxon>Mobilitalea</taxon>
    </lineage>
</organism>
<evidence type="ECO:0000313" key="3">
    <source>
        <dbReference type="Proteomes" id="UP000623269"/>
    </source>
</evidence>
<evidence type="ECO:0000256" key="1">
    <source>
        <dbReference type="PROSITE-ProRule" id="PRU00339"/>
    </source>
</evidence>
<dbReference type="InterPro" id="IPR011990">
    <property type="entry name" value="TPR-like_helical_dom_sf"/>
</dbReference>
<evidence type="ECO:0000313" key="2">
    <source>
        <dbReference type="EMBL" id="MBH1941917.1"/>
    </source>
</evidence>
<comment type="caution">
    <text evidence="2">The sequence shown here is derived from an EMBL/GenBank/DDBJ whole genome shotgun (WGS) entry which is preliminary data.</text>
</comment>
<proteinExistence type="predicted"/>
<dbReference type="PROSITE" id="PS50005">
    <property type="entry name" value="TPR"/>
    <property type="match status" value="1"/>
</dbReference>